<dbReference type="InterPro" id="IPR056579">
    <property type="entry name" value="Ufl1_N"/>
</dbReference>
<accession>A0A7S3YSF1</accession>
<dbReference type="Pfam" id="PF09743">
    <property type="entry name" value="E3_UFM1_ligase"/>
    <property type="match status" value="1"/>
</dbReference>
<feature type="compositionally biased region" description="Basic residues" evidence="1">
    <location>
        <begin position="436"/>
        <end position="450"/>
    </location>
</feature>
<protein>
    <recommendedName>
        <fullName evidence="5">E3 UFM1-protein ligase 1 homolog</fullName>
    </recommendedName>
</protein>
<feature type="domain" description="E3 UFM1-protein ligase-like C-terminal" evidence="3">
    <location>
        <begin position="708"/>
        <end position="817"/>
    </location>
</feature>
<dbReference type="PANTHER" id="PTHR31057:SF0">
    <property type="entry name" value="E3 UFM1-PROTEIN LIGASE 1"/>
    <property type="match status" value="1"/>
</dbReference>
<feature type="region of interest" description="Disordered" evidence="1">
    <location>
        <begin position="380"/>
        <end position="505"/>
    </location>
</feature>
<evidence type="ECO:0000313" key="4">
    <source>
        <dbReference type="EMBL" id="CAE0660452.1"/>
    </source>
</evidence>
<feature type="compositionally biased region" description="Basic and acidic residues" evidence="1">
    <location>
        <begin position="391"/>
        <end position="404"/>
    </location>
</feature>
<gene>
    <name evidence="4" type="ORF">LGLO00237_LOCUS12035</name>
</gene>
<sequence length="914" mass="102226">MEEILALQKELMAAQMKDASHRLSHRNCVSLILKMISRGDIELLYTSSGREYLTHKQLDVEIREVIERNGGRISVLEIQQNCDVGIDYVKEKVNAMVKSDTDKRLLCGDVITERYLNDIAEEINEKLQNQGQVDIASLSQDFDLPASFIRDHVQAHLGTSIEGKLQGTHLYTRAYSDRLKAQIRGALHACTCPVAVNTITKTIQCDTQMAYSEVKRMVKEGELPGKLSGGSSMAIYTPSIFKAHQKMQLEQTWDKDGFITFDHLKKLQIPDPKRYLKTKYPKAMMLPSCCVGEHFVQQIHSAIKAAIDKKEYTNVEETVSLPISGDDFEYLLSKCLEKACSSKEPEVVQMCSTYAVSRDFLAQQTDKFKEFVEEKAKTLHASAMEEAETEEQVRDAGDAGDTRQRGAGGASESNARGSKGGKKSKGGKGERGQMKREKKMKSKKSKKGKGKGQAAPVQDDEPPPPSQESSFRSSKRRGKKGSGPSQGTSNNERRGRKPKKAPPAVVATSEVLDVLTKTWSGRLDAQFLREVASAIRPRVNAMLRAALQKLRTAGNQKGLQDQITNALQEVSDHIGVYHQTINNLRGKNEANLESDSELVELLQEYLCRSLGNQALDILLNSELIFSQLQIPGFEDAKEEKNNFAKSRSLAERMWILENAVKRNDTKKALKGFMNMLKTRNTEDVLESLHMAATVCSLRIRKIDNKKMRNLVFGIRRSMMSNLATEKNPRVVFQYVVLILHSQMASGLIHIPSKIINRILYLFDGKLKPDILGFMKRYHELLTSLGDAVLQTTKEDTKEAKGDELDMSNASGKLKKLRKVAKKYGITAETIKLLLEEDMDDDDLEEMGQDDLVDDMGIPTKQAELVIKAMSDDGTEEVKPDSKEDDRKSAEMTELLSLTDILKKAAATPKDALLE</sequence>
<dbReference type="GO" id="GO:0005789">
    <property type="term" value="C:endoplasmic reticulum membrane"/>
    <property type="evidence" value="ECO:0007669"/>
    <property type="project" value="TreeGrafter"/>
</dbReference>
<name>A0A7S3YSF1_9EUKA</name>
<dbReference type="EMBL" id="HBIV01016553">
    <property type="protein sequence ID" value="CAE0660452.1"/>
    <property type="molecule type" value="Transcribed_RNA"/>
</dbReference>
<reference evidence="4" key="1">
    <citation type="submission" date="2021-01" db="EMBL/GenBank/DDBJ databases">
        <authorList>
            <person name="Corre E."/>
            <person name="Pelletier E."/>
            <person name="Niang G."/>
            <person name="Scheremetjew M."/>
            <person name="Finn R."/>
            <person name="Kale V."/>
            <person name="Holt S."/>
            <person name="Cochrane G."/>
            <person name="Meng A."/>
            <person name="Brown T."/>
            <person name="Cohen L."/>
        </authorList>
    </citation>
    <scope>NUCLEOTIDE SEQUENCE</scope>
    <source>
        <strain evidence="4">CCCM811</strain>
    </source>
</reference>
<dbReference type="Pfam" id="PF25041">
    <property type="entry name" value="UFL1_C"/>
    <property type="match status" value="1"/>
</dbReference>
<feature type="domain" description="E3 UFM1-protein ligase 1-like N-terminal" evidence="2">
    <location>
        <begin position="3"/>
        <end position="276"/>
    </location>
</feature>
<evidence type="ECO:0000256" key="1">
    <source>
        <dbReference type="SAM" id="MobiDB-lite"/>
    </source>
</evidence>
<organism evidence="4">
    <name type="scientific">Lotharella globosa</name>
    <dbReference type="NCBI Taxonomy" id="91324"/>
    <lineage>
        <taxon>Eukaryota</taxon>
        <taxon>Sar</taxon>
        <taxon>Rhizaria</taxon>
        <taxon>Cercozoa</taxon>
        <taxon>Chlorarachniophyceae</taxon>
        <taxon>Lotharella</taxon>
    </lineage>
</organism>
<proteinExistence type="predicted"/>
<evidence type="ECO:0008006" key="5">
    <source>
        <dbReference type="Google" id="ProtNLM"/>
    </source>
</evidence>
<dbReference type="GO" id="GO:0032434">
    <property type="term" value="P:regulation of proteasomal ubiquitin-dependent protein catabolic process"/>
    <property type="evidence" value="ECO:0007669"/>
    <property type="project" value="TreeGrafter"/>
</dbReference>
<feature type="compositionally biased region" description="Basic and acidic residues" evidence="1">
    <location>
        <begin position="875"/>
        <end position="889"/>
    </location>
</feature>
<evidence type="ECO:0000259" key="3">
    <source>
        <dbReference type="Pfam" id="PF25041"/>
    </source>
</evidence>
<dbReference type="AlphaFoldDB" id="A0A7S3YSF1"/>
<dbReference type="GO" id="GO:1990592">
    <property type="term" value="P:protein K69-linked ufmylation"/>
    <property type="evidence" value="ECO:0007669"/>
    <property type="project" value="TreeGrafter"/>
</dbReference>
<dbReference type="InterPro" id="IPR056761">
    <property type="entry name" value="Ufl1-like_C"/>
</dbReference>
<dbReference type="GO" id="GO:0061666">
    <property type="term" value="F:UFM1 ligase activity"/>
    <property type="evidence" value="ECO:0007669"/>
    <property type="project" value="InterPro"/>
</dbReference>
<dbReference type="PANTHER" id="PTHR31057">
    <property type="entry name" value="E3 UFM1-PROTEIN LIGASE 1"/>
    <property type="match status" value="1"/>
</dbReference>
<dbReference type="InterPro" id="IPR018611">
    <property type="entry name" value="Ufl1"/>
</dbReference>
<evidence type="ECO:0000259" key="2">
    <source>
        <dbReference type="Pfam" id="PF09743"/>
    </source>
</evidence>
<dbReference type="GO" id="GO:0034976">
    <property type="term" value="P:response to endoplasmic reticulum stress"/>
    <property type="evidence" value="ECO:0007669"/>
    <property type="project" value="TreeGrafter"/>
</dbReference>
<feature type="region of interest" description="Disordered" evidence="1">
    <location>
        <begin position="868"/>
        <end position="889"/>
    </location>
</feature>